<dbReference type="GO" id="GO:0020037">
    <property type="term" value="F:heme binding"/>
    <property type="evidence" value="ECO:0007669"/>
    <property type="project" value="InterPro"/>
</dbReference>
<dbReference type="SUPFAM" id="SSF48264">
    <property type="entry name" value="Cytochrome P450"/>
    <property type="match status" value="1"/>
</dbReference>
<dbReference type="STRING" id="77586.A0A0D9XAI9"/>
<dbReference type="Gramene" id="LPERR08G19400.1">
    <property type="protein sequence ID" value="LPERR08G19400.1"/>
    <property type="gene ID" value="LPERR08G19400"/>
</dbReference>
<dbReference type="PANTHER" id="PTHR47951:SF3">
    <property type="entry name" value="CYTOCHROME P450, FAMILY 706, SUBFAMILY A, POLYPEPTIDE 4"/>
    <property type="match status" value="1"/>
</dbReference>
<dbReference type="AlphaFoldDB" id="A0A0D9XAI9"/>
<dbReference type="HOGENOM" id="CLU_001570_29_4_1"/>
<dbReference type="InterPro" id="IPR001128">
    <property type="entry name" value="Cyt_P450"/>
</dbReference>
<reference evidence="1 2" key="1">
    <citation type="submission" date="2012-08" db="EMBL/GenBank/DDBJ databases">
        <title>Oryza genome evolution.</title>
        <authorList>
            <person name="Wing R.A."/>
        </authorList>
    </citation>
    <scope>NUCLEOTIDE SEQUENCE</scope>
</reference>
<dbReference type="PANTHER" id="PTHR47951">
    <property type="entry name" value="OS08G0547900 PROTEIN"/>
    <property type="match status" value="1"/>
</dbReference>
<dbReference type="EnsemblPlants" id="LPERR08G19400.1">
    <property type="protein sequence ID" value="LPERR08G19400.1"/>
    <property type="gene ID" value="LPERR08G19400"/>
</dbReference>
<protein>
    <recommendedName>
        <fullName evidence="3">Cytochrome P450</fullName>
    </recommendedName>
</protein>
<dbReference type="Pfam" id="PF00067">
    <property type="entry name" value="p450"/>
    <property type="match status" value="1"/>
</dbReference>
<dbReference type="eggNOG" id="KOG0156">
    <property type="taxonomic scope" value="Eukaryota"/>
</dbReference>
<dbReference type="Gene3D" id="1.10.630.10">
    <property type="entry name" value="Cytochrome P450"/>
    <property type="match status" value="1"/>
</dbReference>
<organism evidence="1 2">
    <name type="scientific">Leersia perrieri</name>
    <dbReference type="NCBI Taxonomy" id="77586"/>
    <lineage>
        <taxon>Eukaryota</taxon>
        <taxon>Viridiplantae</taxon>
        <taxon>Streptophyta</taxon>
        <taxon>Embryophyta</taxon>
        <taxon>Tracheophyta</taxon>
        <taxon>Spermatophyta</taxon>
        <taxon>Magnoliopsida</taxon>
        <taxon>Liliopsida</taxon>
        <taxon>Poales</taxon>
        <taxon>Poaceae</taxon>
        <taxon>BOP clade</taxon>
        <taxon>Oryzoideae</taxon>
        <taxon>Oryzeae</taxon>
        <taxon>Oryzinae</taxon>
        <taxon>Leersia</taxon>
    </lineage>
</organism>
<proteinExistence type="predicted"/>
<dbReference type="Proteomes" id="UP000032180">
    <property type="component" value="Chromosome 8"/>
</dbReference>
<name>A0A0D9XAI9_9ORYZ</name>
<accession>A0A0D9XAI9</accession>
<dbReference type="GO" id="GO:0005506">
    <property type="term" value="F:iron ion binding"/>
    <property type="evidence" value="ECO:0007669"/>
    <property type="project" value="InterPro"/>
</dbReference>
<reference evidence="2" key="2">
    <citation type="submission" date="2013-12" db="EMBL/GenBank/DDBJ databases">
        <authorList>
            <person name="Yu Y."/>
            <person name="Lee S."/>
            <person name="de Baynast K."/>
            <person name="Wissotski M."/>
            <person name="Liu L."/>
            <person name="Talag J."/>
            <person name="Goicoechea J."/>
            <person name="Angelova A."/>
            <person name="Jetty R."/>
            <person name="Kudrna D."/>
            <person name="Golser W."/>
            <person name="Rivera L."/>
            <person name="Zhang J."/>
            <person name="Wing R."/>
        </authorList>
    </citation>
    <scope>NUCLEOTIDE SEQUENCE</scope>
</reference>
<dbReference type="InterPro" id="IPR036396">
    <property type="entry name" value="Cyt_P450_sf"/>
</dbReference>
<sequence length="115" mass="13586">MAELLKNRRTLHKVKEELDAVVGRGAMVEEHHLPHLHYLHLVLKETLRHHPALHLMVPHCPTADVVIAGHRVPAGSRVFVNMWSIQRDPVVWENPGEVRERRRRWTWSEVGFYWE</sequence>
<evidence type="ECO:0000313" key="1">
    <source>
        <dbReference type="EnsemblPlants" id="LPERR08G19400.1"/>
    </source>
</evidence>
<dbReference type="GO" id="GO:0016705">
    <property type="term" value="F:oxidoreductase activity, acting on paired donors, with incorporation or reduction of molecular oxygen"/>
    <property type="evidence" value="ECO:0007669"/>
    <property type="project" value="InterPro"/>
</dbReference>
<reference evidence="1" key="3">
    <citation type="submission" date="2015-04" db="UniProtKB">
        <authorList>
            <consortium name="EnsemblPlants"/>
        </authorList>
    </citation>
    <scope>IDENTIFICATION</scope>
</reference>
<evidence type="ECO:0000313" key="2">
    <source>
        <dbReference type="Proteomes" id="UP000032180"/>
    </source>
</evidence>
<dbReference type="GO" id="GO:0004497">
    <property type="term" value="F:monooxygenase activity"/>
    <property type="evidence" value="ECO:0007669"/>
    <property type="project" value="InterPro"/>
</dbReference>
<evidence type="ECO:0008006" key="3">
    <source>
        <dbReference type="Google" id="ProtNLM"/>
    </source>
</evidence>
<keyword evidence="2" id="KW-1185">Reference proteome</keyword>